<reference evidence="2" key="1">
    <citation type="journal article" date="2022" name="Int. J. Mol. Sci.">
        <title>Draft Genome of Tanacetum Coccineum: Genomic Comparison of Closely Related Tanacetum-Family Plants.</title>
        <authorList>
            <person name="Yamashiro T."/>
            <person name="Shiraishi A."/>
            <person name="Nakayama K."/>
            <person name="Satake H."/>
        </authorList>
    </citation>
    <scope>NUCLEOTIDE SEQUENCE</scope>
</reference>
<protein>
    <submittedName>
        <fullName evidence="2">Gamma-glutamyltranspeptidase 1</fullName>
    </submittedName>
</protein>
<dbReference type="PANTHER" id="PTHR45023">
    <property type="match status" value="1"/>
</dbReference>
<comment type="caution">
    <text evidence="2">The sequence shown here is derived from an EMBL/GenBank/DDBJ whole genome shotgun (WGS) entry which is preliminary data.</text>
</comment>
<dbReference type="Proteomes" id="UP001151760">
    <property type="component" value="Unassembled WGS sequence"/>
</dbReference>
<feature type="domain" description="No apical meristem-associated C-terminal" evidence="1">
    <location>
        <begin position="79"/>
        <end position="157"/>
    </location>
</feature>
<name>A0ABQ5H0G8_9ASTR</name>
<accession>A0ABQ5H0G8</accession>
<reference evidence="2" key="2">
    <citation type="submission" date="2022-01" db="EMBL/GenBank/DDBJ databases">
        <authorList>
            <person name="Yamashiro T."/>
            <person name="Shiraishi A."/>
            <person name="Satake H."/>
            <person name="Nakayama K."/>
        </authorList>
    </citation>
    <scope>NUCLEOTIDE SEQUENCE</scope>
</reference>
<keyword evidence="3" id="KW-1185">Reference proteome</keyword>
<dbReference type="InterPro" id="IPR029466">
    <property type="entry name" value="NAM-associated_C"/>
</dbReference>
<organism evidence="2 3">
    <name type="scientific">Tanacetum coccineum</name>
    <dbReference type="NCBI Taxonomy" id="301880"/>
    <lineage>
        <taxon>Eukaryota</taxon>
        <taxon>Viridiplantae</taxon>
        <taxon>Streptophyta</taxon>
        <taxon>Embryophyta</taxon>
        <taxon>Tracheophyta</taxon>
        <taxon>Spermatophyta</taxon>
        <taxon>Magnoliopsida</taxon>
        <taxon>eudicotyledons</taxon>
        <taxon>Gunneridae</taxon>
        <taxon>Pentapetalae</taxon>
        <taxon>asterids</taxon>
        <taxon>campanulids</taxon>
        <taxon>Asterales</taxon>
        <taxon>Asteraceae</taxon>
        <taxon>Asteroideae</taxon>
        <taxon>Anthemideae</taxon>
        <taxon>Anthemidinae</taxon>
        <taxon>Tanacetum</taxon>
    </lineage>
</organism>
<evidence type="ECO:0000313" key="3">
    <source>
        <dbReference type="Proteomes" id="UP001151760"/>
    </source>
</evidence>
<proteinExistence type="predicted"/>
<evidence type="ECO:0000313" key="2">
    <source>
        <dbReference type="EMBL" id="GJT80558.1"/>
    </source>
</evidence>
<dbReference type="Pfam" id="PF14303">
    <property type="entry name" value="NAM-associated"/>
    <property type="match status" value="1"/>
</dbReference>
<dbReference type="PANTHER" id="PTHR45023:SF4">
    <property type="entry name" value="GLYCINE-RICH PROTEIN-RELATED"/>
    <property type="match status" value="1"/>
</dbReference>
<dbReference type="EMBL" id="BQNB010019004">
    <property type="protein sequence ID" value="GJT80558.1"/>
    <property type="molecule type" value="Genomic_DNA"/>
</dbReference>
<evidence type="ECO:0000259" key="1">
    <source>
        <dbReference type="Pfam" id="PF14303"/>
    </source>
</evidence>
<gene>
    <name evidence="2" type="ORF">Tco_1054900</name>
</gene>
<sequence>MMHPGRLRGQQMKKLRCVKVGLPVSKNSKHGNSRKQGGFWCEFCEIYNNIMRMGSESRARDADYVQRAIIHYEIDIRLPFKLRHCWEILKDHTNWQEIAIPNFNIVSKGGSKRHNSTSSNSFNTESEEANINLNTNVDNNDEDEVQEIQRPKGRDKAIAAV</sequence>